<evidence type="ECO:0000256" key="1">
    <source>
        <dbReference type="SAM" id="MobiDB-lite"/>
    </source>
</evidence>
<gene>
    <name evidence="2" type="ORF">A7U60_g393</name>
</gene>
<evidence type="ECO:0000313" key="3">
    <source>
        <dbReference type="Proteomes" id="UP000757232"/>
    </source>
</evidence>
<feature type="compositionally biased region" description="Basic and acidic residues" evidence="1">
    <location>
        <begin position="39"/>
        <end position="54"/>
    </location>
</feature>
<dbReference type="PANTHER" id="PTHR37948">
    <property type="entry name" value="ZGC:113208"/>
    <property type="match status" value="1"/>
</dbReference>
<sequence>MPRLTQYELERLANIERNNDLMKSLGLFKPEVALSKVKEEAKAKQAAKENEKPQSARKRRSEPSSYIAPRRKSARISASRRGVDGYSSPPLNSDPIDFLPHNSPRKPVVSLRRIAPPPIPEQDEDEDDEKEFDPEYRAPLPTRNADRTLQFDDAPHFTPNMTPEEVLRAGSFGGTMFRRHYSAITKQTLPETDYKEFPESWYANLDVKTYLTSEEYNPLVNRYRVKAGQTLSDWEKAGWVDPQDPRGWFQWYARFYLGRRTADDARQIKRWLGVCGSSGRFKRSLVKKIAEKRASWDDETVSPILRQTLQHWAYKLTEADFNAYL</sequence>
<comment type="caution">
    <text evidence="2">The sequence shown here is derived from an EMBL/GenBank/DDBJ whole genome shotgun (WGS) entry which is preliminary data.</text>
</comment>
<dbReference type="AlphaFoldDB" id="A0A9Q5I615"/>
<feature type="compositionally biased region" description="Acidic residues" evidence="1">
    <location>
        <begin position="121"/>
        <end position="132"/>
    </location>
</feature>
<reference evidence="2" key="1">
    <citation type="submission" date="2016-06" db="EMBL/GenBank/DDBJ databases">
        <title>Draft Genome sequence of the fungus Inonotus baumii.</title>
        <authorList>
            <person name="Zhu H."/>
            <person name="Lin W."/>
        </authorList>
    </citation>
    <scope>NUCLEOTIDE SEQUENCE</scope>
    <source>
        <strain evidence="2">821</strain>
    </source>
</reference>
<protein>
    <submittedName>
        <fullName evidence="2">Uncharacterized protein</fullName>
    </submittedName>
</protein>
<feature type="region of interest" description="Disordered" evidence="1">
    <location>
        <begin position="39"/>
        <end position="141"/>
    </location>
</feature>
<evidence type="ECO:0000313" key="2">
    <source>
        <dbReference type="EMBL" id="OCB92211.1"/>
    </source>
</evidence>
<keyword evidence="3" id="KW-1185">Reference proteome</keyword>
<name>A0A9Q5I615_SANBA</name>
<organism evidence="2 3">
    <name type="scientific">Sanghuangporus baumii</name>
    <name type="common">Phellinus baumii</name>
    <dbReference type="NCBI Taxonomy" id="108892"/>
    <lineage>
        <taxon>Eukaryota</taxon>
        <taxon>Fungi</taxon>
        <taxon>Dikarya</taxon>
        <taxon>Basidiomycota</taxon>
        <taxon>Agaricomycotina</taxon>
        <taxon>Agaricomycetes</taxon>
        <taxon>Hymenochaetales</taxon>
        <taxon>Hymenochaetaceae</taxon>
        <taxon>Sanghuangporus</taxon>
    </lineage>
</organism>
<dbReference type="EMBL" id="LNZH02000016">
    <property type="protein sequence ID" value="OCB92211.1"/>
    <property type="molecule type" value="Genomic_DNA"/>
</dbReference>
<dbReference type="PANTHER" id="PTHR37948:SF1">
    <property type="entry name" value="BLL5189 PROTEIN"/>
    <property type="match status" value="1"/>
</dbReference>
<dbReference type="Proteomes" id="UP000757232">
    <property type="component" value="Unassembled WGS sequence"/>
</dbReference>
<accession>A0A9Q5I615</accession>
<proteinExistence type="predicted"/>
<dbReference type="OrthoDB" id="4850at2759"/>